<name>A0ABT3YC20_9HYPH</name>
<dbReference type="SUPFAM" id="SSF51658">
    <property type="entry name" value="Xylose isomerase-like"/>
    <property type="match status" value="1"/>
</dbReference>
<evidence type="ECO:0000259" key="1">
    <source>
        <dbReference type="Pfam" id="PF01261"/>
    </source>
</evidence>
<comment type="caution">
    <text evidence="2">The sequence shown here is derived from an EMBL/GenBank/DDBJ whole genome shotgun (WGS) entry which is preliminary data.</text>
</comment>
<feature type="domain" description="Xylose isomerase-like TIM barrel" evidence="1">
    <location>
        <begin position="18"/>
        <end position="229"/>
    </location>
</feature>
<accession>A0ABT3YC20</accession>
<dbReference type="RefSeq" id="WP_267611379.1">
    <property type="nucleotide sequence ID" value="NZ_JAOVZQ010000001.1"/>
</dbReference>
<evidence type="ECO:0000313" key="2">
    <source>
        <dbReference type="EMBL" id="MCY0093424.1"/>
    </source>
</evidence>
<reference evidence="2" key="1">
    <citation type="submission" date="2022-10" db="EMBL/GenBank/DDBJ databases">
        <title>Hoeflea sp. J2-29, isolated from marine algae.</title>
        <authorList>
            <person name="Kristyanto S."/>
            <person name="Kim J.M."/>
            <person name="Jeon C.O."/>
        </authorList>
    </citation>
    <scope>NUCLEOTIDE SEQUENCE</scope>
    <source>
        <strain evidence="2">J2-29</strain>
    </source>
</reference>
<dbReference type="GO" id="GO:0016853">
    <property type="term" value="F:isomerase activity"/>
    <property type="evidence" value="ECO:0007669"/>
    <property type="project" value="UniProtKB-KW"/>
</dbReference>
<keyword evidence="3" id="KW-1185">Reference proteome</keyword>
<sequence>MRTLLAHLTLSTTAEQTVDAAAFAGFDGVGIRICGRNLHDDSFVSLIGDRAAIRSLRRTAESGGVEIHNISAYQFYPDLTKDHLDRVVDTAGEIGAKVLVVNCFIEDEALALDLFSHYAMRAREAGLRLALEFLPYSVIVDLRAAERFLKLSGASDAGILLDALHLERSGDVPADIARVDPEKIVFAQLCDAKAGTGERDPAKLMQEARTARLRLGAGDLPLRAFVEALPVGLDLEYEVADLANKHLPPRERAVAAKADFDAFRASVVA</sequence>
<dbReference type="InterPro" id="IPR050312">
    <property type="entry name" value="IolE/XylAMocC-like"/>
</dbReference>
<protein>
    <submittedName>
        <fullName evidence="2">Sugar phosphate isomerase/epimerase</fullName>
    </submittedName>
</protein>
<dbReference type="PANTHER" id="PTHR12110:SF48">
    <property type="entry name" value="BLL3656 PROTEIN"/>
    <property type="match status" value="1"/>
</dbReference>
<gene>
    <name evidence="2" type="ORF">OEG82_05225</name>
</gene>
<keyword evidence="2" id="KW-0413">Isomerase</keyword>
<dbReference type="InterPro" id="IPR013022">
    <property type="entry name" value="Xyl_isomerase-like_TIM-brl"/>
</dbReference>
<organism evidence="2 3">
    <name type="scientific">Hoeflea ulvae</name>
    <dbReference type="NCBI Taxonomy" id="2983764"/>
    <lineage>
        <taxon>Bacteria</taxon>
        <taxon>Pseudomonadati</taxon>
        <taxon>Pseudomonadota</taxon>
        <taxon>Alphaproteobacteria</taxon>
        <taxon>Hyphomicrobiales</taxon>
        <taxon>Rhizobiaceae</taxon>
        <taxon>Hoeflea</taxon>
    </lineage>
</organism>
<dbReference type="EMBL" id="JAOVZQ010000001">
    <property type="protein sequence ID" value="MCY0093424.1"/>
    <property type="molecule type" value="Genomic_DNA"/>
</dbReference>
<dbReference type="InterPro" id="IPR036237">
    <property type="entry name" value="Xyl_isomerase-like_sf"/>
</dbReference>
<dbReference type="Pfam" id="PF01261">
    <property type="entry name" value="AP_endonuc_2"/>
    <property type="match status" value="1"/>
</dbReference>
<dbReference type="PANTHER" id="PTHR12110">
    <property type="entry name" value="HYDROXYPYRUVATE ISOMERASE"/>
    <property type="match status" value="1"/>
</dbReference>
<evidence type="ECO:0000313" key="3">
    <source>
        <dbReference type="Proteomes" id="UP001081283"/>
    </source>
</evidence>
<proteinExistence type="predicted"/>
<dbReference type="Proteomes" id="UP001081283">
    <property type="component" value="Unassembled WGS sequence"/>
</dbReference>
<dbReference type="Gene3D" id="3.20.20.150">
    <property type="entry name" value="Divalent-metal-dependent TIM barrel enzymes"/>
    <property type="match status" value="1"/>
</dbReference>